<name>A0ABW6C091_9BACT</name>
<dbReference type="PANTHER" id="PTHR40455:SF1">
    <property type="entry name" value="ANTITOXIN HIGA"/>
    <property type="match status" value="1"/>
</dbReference>
<evidence type="ECO:0000313" key="3">
    <source>
        <dbReference type="Proteomes" id="UP001597641"/>
    </source>
</evidence>
<dbReference type="Proteomes" id="UP001597641">
    <property type="component" value="Unassembled WGS sequence"/>
</dbReference>
<evidence type="ECO:0000313" key="2">
    <source>
        <dbReference type="EMBL" id="MFD3002679.1"/>
    </source>
</evidence>
<dbReference type="EMBL" id="JBHUOX010000018">
    <property type="protein sequence ID" value="MFD3002679.1"/>
    <property type="molecule type" value="Genomic_DNA"/>
</dbReference>
<evidence type="ECO:0000256" key="1">
    <source>
        <dbReference type="SAM" id="MobiDB-lite"/>
    </source>
</evidence>
<sequence>MQIRIIENEEQYEAYLARIEELFDAPEGSAEAEELKLLNLLVNKYEQDNYPISSPDPIEFIKIRMEDLGLMDKDLVPYIGDKAIVSKVLNRKRKLSIDMIRGLHKGLGFPLEVLVQDYGVTGEGSVYGHRSRSHVRSSKSVRGGKPHRGAQRVSKVTK</sequence>
<feature type="region of interest" description="Disordered" evidence="1">
    <location>
        <begin position="126"/>
        <end position="158"/>
    </location>
</feature>
<dbReference type="InterPro" id="IPR039060">
    <property type="entry name" value="Antitox_HigA"/>
</dbReference>
<gene>
    <name evidence="2" type="ORF">ACFS7Z_20075</name>
</gene>
<organism evidence="2 3">
    <name type="scientific">Pontibacter toksunensis</name>
    <dbReference type="NCBI Taxonomy" id="1332631"/>
    <lineage>
        <taxon>Bacteria</taxon>
        <taxon>Pseudomonadati</taxon>
        <taxon>Bacteroidota</taxon>
        <taxon>Cytophagia</taxon>
        <taxon>Cytophagales</taxon>
        <taxon>Hymenobacteraceae</taxon>
        <taxon>Pontibacter</taxon>
    </lineage>
</organism>
<protein>
    <submittedName>
        <fullName evidence="2">Type II toxin-antitoxin system HigA family antitoxin</fullName>
    </submittedName>
</protein>
<feature type="compositionally biased region" description="Basic residues" evidence="1">
    <location>
        <begin position="129"/>
        <end position="158"/>
    </location>
</feature>
<proteinExistence type="predicted"/>
<dbReference type="PANTHER" id="PTHR40455">
    <property type="entry name" value="ANTITOXIN HIGA"/>
    <property type="match status" value="1"/>
</dbReference>
<accession>A0ABW6C091</accession>
<dbReference type="RefSeq" id="WP_377488527.1">
    <property type="nucleotide sequence ID" value="NZ_JBHUOX010000018.1"/>
</dbReference>
<keyword evidence="3" id="KW-1185">Reference proteome</keyword>
<comment type="caution">
    <text evidence="2">The sequence shown here is derived from an EMBL/GenBank/DDBJ whole genome shotgun (WGS) entry which is preliminary data.</text>
</comment>
<reference evidence="3" key="1">
    <citation type="journal article" date="2019" name="Int. J. Syst. Evol. Microbiol.">
        <title>The Global Catalogue of Microorganisms (GCM) 10K type strain sequencing project: providing services to taxonomists for standard genome sequencing and annotation.</title>
        <authorList>
            <consortium name="The Broad Institute Genomics Platform"/>
            <consortium name="The Broad Institute Genome Sequencing Center for Infectious Disease"/>
            <person name="Wu L."/>
            <person name="Ma J."/>
        </authorList>
    </citation>
    <scope>NUCLEOTIDE SEQUENCE [LARGE SCALE GENOMIC DNA]</scope>
    <source>
        <strain evidence="3">KCTC 23984</strain>
    </source>
</reference>